<proteinExistence type="predicted"/>
<dbReference type="GO" id="GO:0004022">
    <property type="term" value="F:alcohol dehydrogenase (NAD+) activity"/>
    <property type="evidence" value="ECO:0007669"/>
    <property type="project" value="TreeGrafter"/>
</dbReference>
<dbReference type="InterPro" id="IPR018211">
    <property type="entry name" value="ADH_Fe_CS"/>
</dbReference>
<dbReference type="PANTHER" id="PTHR11496">
    <property type="entry name" value="ALCOHOL DEHYDROGENASE"/>
    <property type="match status" value="1"/>
</dbReference>
<protein>
    <submittedName>
        <fullName evidence="4">Uncharacterized protein</fullName>
    </submittedName>
</protein>
<gene>
    <name evidence="4" type="ORF">A6K76_10425</name>
</gene>
<comment type="caution">
    <text evidence="4">The sequence shown here is derived from an EMBL/GenBank/DDBJ whole genome shotgun (WGS) entry which is preliminary data.</text>
</comment>
<dbReference type="EMBL" id="MATO01000032">
    <property type="protein sequence ID" value="OCS90977.1"/>
    <property type="molecule type" value="Genomic_DNA"/>
</dbReference>
<dbReference type="InterPro" id="IPR001670">
    <property type="entry name" value="ADH_Fe/GldA"/>
</dbReference>
<evidence type="ECO:0000313" key="4">
    <source>
        <dbReference type="EMBL" id="OCS90977.1"/>
    </source>
</evidence>
<evidence type="ECO:0000256" key="1">
    <source>
        <dbReference type="ARBA" id="ARBA00023002"/>
    </source>
</evidence>
<dbReference type="Pfam" id="PF00465">
    <property type="entry name" value="Fe-ADH"/>
    <property type="match status" value="1"/>
</dbReference>
<dbReference type="OrthoDB" id="9815791at2"/>
<accession>A0A1C0YUW3</accession>
<evidence type="ECO:0000259" key="3">
    <source>
        <dbReference type="Pfam" id="PF25137"/>
    </source>
</evidence>
<dbReference type="Proteomes" id="UP000093482">
    <property type="component" value="Unassembled WGS sequence"/>
</dbReference>
<sequence>MMLMNLPQSLLYGAHTLYELPTQLQRLHVEKPIIMYSGSAVNDCLNWLRDTFSGATFFEMPKGEPTLSMLDDAVQAIQQRGNDSVVAIGGGSAIDLAKAAAAVVYDQERDFMSFQQLQTFRRLPLIAIPTTAGTGAEATRITVIIDEERGMKLNPAHPDFIPDIAILDPELTVSMPAHITAFTALDALTHAIEAYVATNATVLSDVFALQAMPLITANIETAVNEPMNLVAREQLMLGSFYAGIAISNATTNLAHATGRVLGATYHLPHGQSVALTHPFVVERGLEAASERYDHVAKAMGLATREDIAPYLRTLNDKLHVWKSATSLANVLDDDAIAHMTALVATGNGLLTNRWDVTKDDIADVFVKLKERLQQ</sequence>
<feature type="domain" description="Alcohol dehydrogenase iron-type/glycerol dehydrogenase GldA" evidence="2">
    <location>
        <begin position="7"/>
        <end position="169"/>
    </location>
</feature>
<name>A0A1C0YUW3_9BACL</name>
<keyword evidence="5" id="KW-1185">Reference proteome</keyword>
<dbReference type="PROSITE" id="PS00913">
    <property type="entry name" value="ADH_IRON_1"/>
    <property type="match status" value="1"/>
</dbReference>
<dbReference type="CDD" id="cd08551">
    <property type="entry name" value="Fe-ADH"/>
    <property type="match status" value="1"/>
</dbReference>
<keyword evidence="1" id="KW-0560">Oxidoreductase</keyword>
<feature type="domain" description="Fe-containing alcohol dehydrogenase-like C-terminal" evidence="3">
    <location>
        <begin position="180"/>
        <end position="365"/>
    </location>
</feature>
<organism evidence="4 5">
    <name type="scientific">Caryophanon latum</name>
    <dbReference type="NCBI Taxonomy" id="33977"/>
    <lineage>
        <taxon>Bacteria</taxon>
        <taxon>Bacillati</taxon>
        <taxon>Bacillota</taxon>
        <taxon>Bacilli</taxon>
        <taxon>Bacillales</taxon>
        <taxon>Caryophanaceae</taxon>
        <taxon>Caryophanon</taxon>
    </lineage>
</organism>
<reference evidence="4 5" key="1">
    <citation type="submission" date="2016-07" db="EMBL/GenBank/DDBJ databases">
        <title>Caryophanon latum genome sequencing.</title>
        <authorList>
            <person name="Verma A."/>
            <person name="Pal Y."/>
            <person name="Krishnamurthi S."/>
        </authorList>
    </citation>
    <scope>NUCLEOTIDE SEQUENCE [LARGE SCALE GENOMIC DNA]</scope>
    <source>
        <strain evidence="4 5">DSM 14151</strain>
    </source>
</reference>
<dbReference type="Gene3D" id="3.40.50.1970">
    <property type="match status" value="1"/>
</dbReference>
<dbReference type="Pfam" id="PF25137">
    <property type="entry name" value="ADH_Fe_C"/>
    <property type="match status" value="1"/>
</dbReference>
<dbReference type="InterPro" id="IPR056798">
    <property type="entry name" value="ADH_Fe_C"/>
</dbReference>
<dbReference type="PANTHER" id="PTHR11496:SF83">
    <property type="entry name" value="HYDROXYACID-OXOACID TRANSHYDROGENASE, MITOCHONDRIAL"/>
    <property type="match status" value="1"/>
</dbReference>
<evidence type="ECO:0000313" key="5">
    <source>
        <dbReference type="Proteomes" id="UP000093482"/>
    </source>
</evidence>
<dbReference type="FunFam" id="3.40.50.1970:FF:000003">
    <property type="entry name" value="Alcohol dehydrogenase, iron-containing"/>
    <property type="match status" value="1"/>
</dbReference>
<dbReference type="RefSeq" id="WP_066463933.1">
    <property type="nucleotide sequence ID" value="NZ_MATO01000032.1"/>
</dbReference>
<dbReference type="Gene3D" id="1.20.1090.10">
    <property type="entry name" value="Dehydroquinate synthase-like - alpha domain"/>
    <property type="match status" value="1"/>
</dbReference>
<dbReference type="AlphaFoldDB" id="A0A1C0YUW3"/>
<dbReference type="GO" id="GO:0046872">
    <property type="term" value="F:metal ion binding"/>
    <property type="evidence" value="ECO:0007669"/>
    <property type="project" value="InterPro"/>
</dbReference>
<dbReference type="SUPFAM" id="SSF56796">
    <property type="entry name" value="Dehydroquinate synthase-like"/>
    <property type="match status" value="1"/>
</dbReference>
<dbReference type="InterPro" id="IPR039697">
    <property type="entry name" value="Alcohol_dehydrogenase_Fe"/>
</dbReference>
<evidence type="ECO:0000259" key="2">
    <source>
        <dbReference type="Pfam" id="PF00465"/>
    </source>
</evidence>